<dbReference type="SUPFAM" id="SSF51905">
    <property type="entry name" value="FAD/NAD(P)-binding domain"/>
    <property type="match status" value="1"/>
</dbReference>
<evidence type="ECO:0000259" key="7">
    <source>
        <dbReference type="Pfam" id="PF07992"/>
    </source>
</evidence>
<reference evidence="9" key="1">
    <citation type="journal article" date="2019" name="Int. J. Syst. Evol. Microbiol.">
        <title>The Global Catalogue of Microorganisms (GCM) 10K type strain sequencing project: providing services to taxonomists for standard genome sequencing and annotation.</title>
        <authorList>
            <consortium name="The Broad Institute Genomics Platform"/>
            <consortium name="The Broad Institute Genome Sequencing Center for Infectious Disease"/>
            <person name="Wu L."/>
            <person name="Ma J."/>
        </authorList>
    </citation>
    <scope>NUCLEOTIDE SEQUENCE [LARGE SCALE GENOMIC DNA]</scope>
    <source>
        <strain evidence="9">JCM 17810</strain>
    </source>
</reference>
<dbReference type="PROSITE" id="PS00573">
    <property type="entry name" value="PYRIDINE_REDOX_2"/>
    <property type="match status" value="1"/>
</dbReference>
<evidence type="ECO:0000256" key="5">
    <source>
        <dbReference type="ARBA" id="ARBA00023284"/>
    </source>
</evidence>
<evidence type="ECO:0000256" key="1">
    <source>
        <dbReference type="ARBA" id="ARBA00022630"/>
    </source>
</evidence>
<evidence type="ECO:0000256" key="6">
    <source>
        <dbReference type="ARBA" id="ARBA00048132"/>
    </source>
</evidence>
<organism evidence="8 9">
    <name type="scientific">Georgenia halophila</name>
    <dbReference type="NCBI Taxonomy" id="620889"/>
    <lineage>
        <taxon>Bacteria</taxon>
        <taxon>Bacillati</taxon>
        <taxon>Actinomycetota</taxon>
        <taxon>Actinomycetes</taxon>
        <taxon>Micrococcales</taxon>
        <taxon>Bogoriellaceae</taxon>
        <taxon>Georgenia</taxon>
    </lineage>
</organism>
<dbReference type="InterPro" id="IPR008255">
    <property type="entry name" value="Pyr_nucl-diS_OxRdtase_2_AS"/>
</dbReference>
<dbReference type="PRINTS" id="PR00368">
    <property type="entry name" value="FADPNR"/>
</dbReference>
<evidence type="ECO:0000256" key="3">
    <source>
        <dbReference type="ARBA" id="ARBA00023002"/>
    </source>
</evidence>
<dbReference type="PANTHER" id="PTHR48105">
    <property type="entry name" value="THIOREDOXIN REDUCTASE 1-RELATED-RELATED"/>
    <property type="match status" value="1"/>
</dbReference>
<accession>A0ABP8LKD0</accession>
<keyword evidence="5" id="KW-0676">Redox-active center</keyword>
<sequence length="316" mass="32531">MSEYDVAVVGAGTAGLTAAKHAAAGGARVVVLDSMGVGGQVLTVEGITNFPGRPEPIAGYDLGAELMEEAETAGAEVLLAEITGITQDHDRFLLEGDDEPVRAGAVVLAGGSARRALGVPGEEKLDGRGVSHCASCDGPFFRDRRVVVVGGGDSALDEAQILATLASEVLVVHDRAELTADPAIVRRAAEHANIGYRARSTVSAVHGEQRVESVTIRDLDGGTETDEPADGLFVYIGLDPNTAWLDGFVDLTGTGHVGVDAALQTSRPGVFAAGDVRDGSAAMLHECVDDGERVAAEVLTHLAATAGSDAERSRMI</sequence>
<protein>
    <submittedName>
        <fullName evidence="8">Thioredoxin-disulfide reductase</fullName>
    </submittedName>
</protein>
<keyword evidence="1" id="KW-0285">Flavoprotein</keyword>
<evidence type="ECO:0000313" key="9">
    <source>
        <dbReference type="Proteomes" id="UP001500622"/>
    </source>
</evidence>
<evidence type="ECO:0000256" key="2">
    <source>
        <dbReference type="ARBA" id="ARBA00022827"/>
    </source>
</evidence>
<comment type="catalytic activity">
    <reaction evidence="6">
        <text>[thioredoxin]-dithiol + NADP(+) = [thioredoxin]-disulfide + NADPH + H(+)</text>
        <dbReference type="Rhea" id="RHEA:20345"/>
        <dbReference type="Rhea" id="RHEA-COMP:10698"/>
        <dbReference type="Rhea" id="RHEA-COMP:10700"/>
        <dbReference type="ChEBI" id="CHEBI:15378"/>
        <dbReference type="ChEBI" id="CHEBI:29950"/>
        <dbReference type="ChEBI" id="CHEBI:50058"/>
        <dbReference type="ChEBI" id="CHEBI:57783"/>
        <dbReference type="ChEBI" id="CHEBI:58349"/>
        <dbReference type="EC" id="1.8.1.9"/>
    </reaction>
</comment>
<dbReference type="Proteomes" id="UP001500622">
    <property type="component" value="Unassembled WGS sequence"/>
</dbReference>
<evidence type="ECO:0000256" key="4">
    <source>
        <dbReference type="ARBA" id="ARBA00023157"/>
    </source>
</evidence>
<dbReference type="RefSeq" id="WP_345218050.1">
    <property type="nucleotide sequence ID" value="NZ_BAABGN010000013.1"/>
</dbReference>
<keyword evidence="3" id="KW-0560">Oxidoreductase</keyword>
<dbReference type="PRINTS" id="PR00469">
    <property type="entry name" value="PNDRDTASEII"/>
</dbReference>
<dbReference type="InterPro" id="IPR036188">
    <property type="entry name" value="FAD/NAD-bd_sf"/>
</dbReference>
<keyword evidence="4" id="KW-1015">Disulfide bond</keyword>
<dbReference type="Gene3D" id="3.50.50.60">
    <property type="entry name" value="FAD/NAD(P)-binding domain"/>
    <property type="match status" value="2"/>
</dbReference>
<gene>
    <name evidence="8" type="primary">trxB_3</name>
    <name evidence="8" type="ORF">GCM10023169_35880</name>
</gene>
<keyword evidence="9" id="KW-1185">Reference proteome</keyword>
<dbReference type="InterPro" id="IPR050097">
    <property type="entry name" value="Ferredoxin-NADP_redctase_2"/>
</dbReference>
<evidence type="ECO:0000313" key="8">
    <source>
        <dbReference type="EMBL" id="GAA4431391.1"/>
    </source>
</evidence>
<keyword evidence="2" id="KW-0274">FAD</keyword>
<dbReference type="Pfam" id="PF07992">
    <property type="entry name" value="Pyr_redox_2"/>
    <property type="match status" value="1"/>
</dbReference>
<name>A0ABP8LKD0_9MICO</name>
<proteinExistence type="predicted"/>
<comment type="caution">
    <text evidence="8">The sequence shown here is derived from an EMBL/GenBank/DDBJ whole genome shotgun (WGS) entry which is preliminary data.</text>
</comment>
<dbReference type="EMBL" id="BAABGN010000013">
    <property type="protein sequence ID" value="GAA4431391.1"/>
    <property type="molecule type" value="Genomic_DNA"/>
</dbReference>
<feature type="domain" description="FAD/NAD(P)-binding" evidence="7">
    <location>
        <begin position="4"/>
        <end position="291"/>
    </location>
</feature>
<dbReference type="InterPro" id="IPR023753">
    <property type="entry name" value="FAD/NAD-binding_dom"/>
</dbReference>